<reference evidence="6" key="1">
    <citation type="journal article" date="2020" name="mSystems">
        <title>Genome- and Community-Level Interaction Insights into Carbon Utilization and Element Cycling Functions of Hydrothermarchaeota in Hydrothermal Sediment.</title>
        <authorList>
            <person name="Zhou Z."/>
            <person name="Liu Y."/>
            <person name="Xu W."/>
            <person name="Pan J."/>
            <person name="Luo Z.H."/>
            <person name="Li M."/>
        </authorList>
    </citation>
    <scope>NUCLEOTIDE SEQUENCE [LARGE SCALE GENOMIC DNA]</scope>
    <source>
        <strain evidence="6">SpSt-776</strain>
    </source>
</reference>
<dbReference type="PANTHER" id="PTHR39344">
    <property type="entry name" value="UPF0182 PROTEIN SLL1060"/>
    <property type="match status" value="1"/>
</dbReference>
<name>A0A7C3SJ15_9BACT</name>
<dbReference type="PANTHER" id="PTHR39344:SF1">
    <property type="entry name" value="UPF0182 PROTEIN SLL1060"/>
    <property type="match status" value="1"/>
</dbReference>
<keyword evidence="3 5" id="KW-1133">Transmembrane helix</keyword>
<dbReference type="GO" id="GO:0005886">
    <property type="term" value="C:plasma membrane"/>
    <property type="evidence" value="ECO:0007669"/>
    <property type="project" value="UniProtKB-SubCell"/>
</dbReference>
<dbReference type="EMBL" id="DTHB01000016">
    <property type="protein sequence ID" value="HGB13825.1"/>
    <property type="molecule type" value="Genomic_DNA"/>
</dbReference>
<gene>
    <name evidence="6" type="ORF">ENV62_01105</name>
</gene>
<dbReference type="GO" id="GO:0005576">
    <property type="term" value="C:extracellular region"/>
    <property type="evidence" value="ECO:0007669"/>
    <property type="project" value="TreeGrafter"/>
</dbReference>
<feature type="transmembrane region" description="Helical" evidence="5">
    <location>
        <begin position="54"/>
        <end position="76"/>
    </location>
</feature>
<feature type="transmembrane region" description="Helical" evidence="5">
    <location>
        <begin position="207"/>
        <end position="225"/>
    </location>
</feature>
<feature type="transmembrane region" description="Helical" evidence="5">
    <location>
        <begin position="164"/>
        <end position="187"/>
    </location>
</feature>
<dbReference type="HAMAP" id="MF_01600">
    <property type="entry name" value="UPF0182"/>
    <property type="match status" value="1"/>
</dbReference>
<dbReference type="InterPro" id="IPR005372">
    <property type="entry name" value="UPF0182"/>
</dbReference>
<feature type="transmembrane region" description="Helical" evidence="5">
    <location>
        <begin position="112"/>
        <end position="130"/>
    </location>
</feature>
<evidence type="ECO:0000256" key="3">
    <source>
        <dbReference type="ARBA" id="ARBA00022989"/>
    </source>
</evidence>
<dbReference type="Pfam" id="PF03699">
    <property type="entry name" value="UPF0182"/>
    <property type="match status" value="1"/>
</dbReference>
<evidence type="ECO:0000256" key="4">
    <source>
        <dbReference type="ARBA" id="ARBA00023136"/>
    </source>
</evidence>
<dbReference type="AlphaFoldDB" id="A0A7C3SJ15"/>
<evidence type="ECO:0000313" key="6">
    <source>
        <dbReference type="EMBL" id="HGB13825.1"/>
    </source>
</evidence>
<evidence type="ECO:0000256" key="2">
    <source>
        <dbReference type="ARBA" id="ARBA00022692"/>
    </source>
</evidence>
<evidence type="ECO:0000256" key="5">
    <source>
        <dbReference type="HAMAP-Rule" id="MF_01600"/>
    </source>
</evidence>
<feature type="transmembrane region" description="Helical" evidence="5">
    <location>
        <begin position="7"/>
        <end position="34"/>
    </location>
</feature>
<organism evidence="6">
    <name type="scientific">Desulfobacca acetoxidans</name>
    <dbReference type="NCBI Taxonomy" id="60893"/>
    <lineage>
        <taxon>Bacteria</taxon>
        <taxon>Pseudomonadati</taxon>
        <taxon>Thermodesulfobacteriota</taxon>
        <taxon>Desulfobaccia</taxon>
        <taxon>Desulfobaccales</taxon>
        <taxon>Desulfobaccaceae</taxon>
        <taxon>Desulfobacca</taxon>
    </lineage>
</organism>
<comment type="subcellular location">
    <subcellularLocation>
        <location evidence="5">Cell membrane</location>
        <topology evidence="5">Multi-pass membrane protein</topology>
    </subcellularLocation>
</comment>
<keyword evidence="2 5" id="KW-0812">Transmembrane</keyword>
<comment type="caution">
    <text evidence="6">The sequence shown here is derived from an EMBL/GenBank/DDBJ whole genome shotgun (WGS) entry which is preliminary data.</text>
</comment>
<evidence type="ECO:0000256" key="1">
    <source>
        <dbReference type="ARBA" id="ARBA00022475"/>
    </source>
</evidence>
<feature type="transmembrane region" description="Helical" evidence="5">
    <location>
        <begin position="280"/>
        <end position="298"/>
    </location>
</feature>
<feature type="transmembrane region" description="Helical" evidence="5">
    <location>
        <begin position="250"/>
        <end position="273"/>
    </location>
</feature>
<accession>A0A7C3SJ15</accession>
<keyword evidence="4 5" id="KW-0472">Membrane</keyword>
<proteinExistence type="inferred from homology"/>
<sequence length="876" mass="102031">MSQFKHWLLLLIGGALALVLLYVAFVLIFMDFVVDLWWFSSLGYGAYFWLRLTYRYLVFLFFTTLFFLTFFLNFWVASRYLGAARPALDETAAGLKRYRELLRSFRVGSLKVYTPFSLLLAVLLALPLYHRWEETLLYLFAPATGLQDPVFGKDISYYLFSLPIYLLLVHRLVVALLLLFLGLLLLYRLERRLLAQQEQRLPWGAKVHLSFLVMLLFLGGAWSFLLERHSLLYVNKHQALFFGPGFVEMWVILPLIWGSMALLFGTGLVLIFYLNTRQGLKPLICLSAAFLLSLLARYSDFLPDLVQKYVVAPNEIVRERPYIERNIKATLTAYDLDRVETREFQMDRATKDLVTPELRAALRNIPIWDREILLDVYEQLQELRTYYRFSSVDVDRYTVRGVCQQVFLAPRELNLEQLPPGVRNWINLRLKYTHGYGAVMTPAAQAGEEPLTWFLKDIPPRSALDFQIAEPGIYFGLEKLEHIIVPNKCREIDYPLGDDFKLTDYRGRDGIPMSSLIRKLVFARYFKEKDIFFTVETRPDSRLLFRRNIHERIKTLTPFFLLDQDPYIVATPQNLYWIQDAYTFSDRYPYSQSYDQRFNYIRNSVKIVVDAYNGSVDYYVADERDPIIQGYRRMYPELLKSLRQLPEALRAHLRYPKDLFDIQLAIYAKYHQQDPDEFYKQEDIWEFPDIKHFGKVTKITPYYLTLNLIDPQKFEFILLAPLTPKARTNLRALVAVGCDEPNYGRIVVYSFPKGTLVHGPTHADAFIDQDTGISELFTLWRQAGSEVERGKMILLPVAGAVLYIQPVYMKAKLGAGIPQLKRVIVNKEELVVMEPSLEKGVAALERRLKEVSGRLLSPRRGESFSPVPESKLPERH</sequence>
<comment type="similarity">
    <text evidence="5">Belongs to the UPF0182 family.</text>
</comment>
<protein>
    <recommendedName>
        <fullName evidence="5">UPF0182 protein ENV62_01105</fullName>
    </recommendedName>
</protein>
<keyword evidence="1 5" id="KW-1003">Cell membrane</keyword>